<sequence length="330" mass="34555">MTCRRPLLGLAAAAALAPAAARAQAWAPSRPVRIVVPIAAGGAIDITARMLGEKLQPVLGQPIVVENRAGAGGNIGAEFVSHAEKDGHTLLLGAANTLAANKFLYGSRMPIDPLVALAPLTRVSTGTILMVVNAQRPWKSFAELVAAAKAKPGEISMGSSGTGTTSHLYMELVKKVAGIDITHVPYRGGGPAIQDLLSGNIDMMFDVMPALMPHVREGRFRALAVGSAERATYVPGLEGVPGMNELLPGQGVDAQVWYAMAAPAGTPAPILARLHGAIAQVVQAPDFRERLVPLGFQAIADTSPEAFGAFWKAEERRWKTLVEISGAQAE</sequence>
<organism evidence="3 4">
    <name type="scientific">Roseicella aquatilis</name>
    <dbReference type="NCBI Taxonomy" id="2527868"/>
    <lineage>
        <taxon>Bacteria</taxon>
        <taxon>Pseudomonadati</taxon>
        <taxon>Pseudomonadota</taxon>
        <taxon>Alphaproteobacteria</taxon>
        <taxon>Acetobacterales</taxon>
        <taxon>Roseomonadaceae</taxon>
        <taxon>Roseicella</taxon>
    </lineage>
</organism>
<accession>A0A4R4DEE9</accession>
<proteinExistence type="inferred from homology"/>
<dbReference type="InterPro" id="IPR006311">
    <property type="entry name" value="TAT_signal"/>
</dbReference>
<comment type="caution">
    <text evidence="3">The sequence shown here is derived from an EMBL/GenBank/DDBJ whole genome shotgun (WGS) entry which is preliminary data.</text>
</comment>
<keyword evidence="4" id="KW-1185">Reference proteome</keyword>
<keyword evidence="2" id="KW-0732">Signal</keyword>
<dbReference type="PIRSF" id="PIRSF017082">
    <property type="entry name" value="YflP"/>
    <property type="match status" value="1"/>
</dbReference>
<dbReference type="PANTHER" id="PTHR42928:SF5">
    <property type="entry name" value="BLR1237 PROTEIN"/>
    <property type="match status" value="1"/>
</dbReference>
<dbReference type="SUPFAM" id="SSF53850">
    <property type="entry name" value="Periplasmic binding protein-like II"/>
    <property type="match status" value="1"/>
</dbReference>
<dbReference type="OrthoDB" id="7245085at2"/>
<feature type="chain" id="PRO_5020213490" evidence="2">
    <location>
        <begin position="26"/>
        <end position="330"/>
    </location>
</feature>
<dbReference type="PANTHER" id="PTHR42928">
    <property type="entry name" value="TRICARBOXYLATE-BINDING PROTEIN"/>
    <property type="match status" value="1"/>
</dbReference>
<name>A0A4R4DEE9_9PROT</name>
<dbReference type="InterPro" id="IPR042100">
    <property type="entry name" value="Bug_dom1"/>
</dbReference>
<dbReference type="Pfam" id="PF03401">
    <property type="entry name" value="TctC"/>
    <property type="match status" value="1"/>
</dbReference>
<dbReference type="EMBL" id="SKBM01000015">
    <property type="protein sequence ID" value="TCZ58745.1"/>
    <property type="molecule type" value="Genomic_DNA"/>
</dbReference>
<dbReference type="Proteomes" id="UP000295023">
    <property type="component" value="Unassembled WGS sequence"/>
</dbReference>
<dbReference type="RefSeq" id="WP_132291460.1">
    <property type="nucleotide sequence ID" value="NZ_SKBM01000015.1"/>
</dbReference>
<dbReference type="Gene3D" id="3.40.190.150">
    <property type="entry name" value="Bordetella uptake gene, domain 1"/>
    <property type="match status" value="1"/>
</dbReference>
<gene>
    <name evidence="3" type="ORF">EXY23_16155</name>
</gene>
<evidence type="ECO:0000256" key="1">
    <source>
        <dbReference type="ARBA" id="ARBA00006987"/>
    </source>
</evidence>
<evidence type="ECO:0000313" key="4">
    <source>
        <dbReference type="Proteomes" id="UP000295023"/>
    </source>
</evidence>
<dbReference type="CDD" id="cd07012">
    <property type="entry name" value="PBP2_Bug_TTT"/>
    <property type="match status" value="1"/>
</dbReference>
<dbReference type="InterPro" id="IPR005064">
    <property type="entry name" value="BUG"/>
</dbReference>
<dbReference type="PROSITE" id="PS51318">
    <property type="entry name" value="TAT"/>
    <property type="match status" value="1"/>
</dbReference>
<dbReference type="Gene3D" id="3.40.190.10">
    <property type="entry name" value="Periplasmic binding protein-like II"/>
    <property type="match status" value="1"/>
</dbReference>
<protein>
    <submittedName>
        <fullName evidence="3">Tripartite tricarboxylate transporter substrate binding protein</fullName>
    </submittedName>
</protein>
<evidence type="ECO:0000256" key="2">
    <source>
        <dbReference type="SAM" id="SignalP"/>
    </source>
</evidence>
<evidence type="ECO:0000313" key="3">
    <source>
        <dbReference type="EMBL" id="TCZ58745.1"/>
    </source>
</evidence>
<reference evidence="3 4" key="1">
    <citation type="submission" date="2019-03" db="EMBL/GenBank/DDBJ databases">
        <title>Paracraurococcus aquatilis NE82 genome sequence.</title>
        <authorList>
            <person name="Zhao Y."/>
            <person name="Du Z."/>
        </authorList>
    </citation>
    <scope>NUCLEOTIDE SEQUENCE [LARGE SCALE GENOMIC DNA]</scope>
    <source>
        <strain evidence="3 4">NE82</strain>
    </source>
</reference>
<feature type="signal peptide" evidence="2">
    <location>
        <begin position="1"/>
        <end position="25"/>
    </location>
</feature>
<dbReference type="AlphaFoldDB" id="A0A4R4DEE9"/>
<comment type="similarity">
    <text evidence="1">Belongs to the UPF0065 (bug) family.</text>
</comment>